<dbReference type="PANTHER" id="PTHR33204:SF37">
    <property type="entry name" value="HTH-TYPE TRANSCRIPTIONAL REGULATOR YODB"/>
    <property type="match status" value="1"/>
</dbReference>
<organism evidence="5 6">
    <name type="scientific">Couchioplanes caeruleus</name>
    <dbReference type="NCBI Taxonomy" id="56438"/>
    <lineage>
        <taxon>Bacteria</taxon>
        <taxon>Bacillati</taxon>
        <taxon>Actinomycetota</taxon>
        <taxon>Actinomycetes</taxon>
        <taxon>Micromonosporales</taxon>
        <taxon>Micromonosporaceae</taxon>
        <taxon>Couchioplanes</taxon>
    </lineage>
</organism>
<dbReference type="Proteomes" id="UP000271683">
    <property type="component" value="Unassembled WGS sequence"/>
</dbReference>
<evidence type="ECO:0000256" key="3">
    <source>
        <dbReference type="ARBA" id="ARBA00023163"/>
    </source>
</evidence>
<dbReference type="InterPro" id="IPR011991">
    <property type="entry name" value="ArsR-like_HTH"/>
</dbReference>
<dbReference type="InterPro" id="IPR036388">
    <property type="entry name" value="WH-like_DNA-bd_sf"/>
</dbReference>
<dbReference type="InterPro" id="IPR036390">
    <property type="entry name" value="WH_DNA-bd_sf"/>
</dbReference>
<comment type="caution">
    <text evidence="5">The sequence shown here is derived from an EMBL/GenBank/DDBJ whole genome shotgun (WGS) entry which is preliminary data.</text>
</comment>
<gene>
    <name evidence="5" type="ORF">EDD30_6743</name>
</gene>
<proteinExistence type="predicted"/>
<dbReference type="PROSITE" id="PS51118">
    <property type="entry name" value="HTH_HXLR"/>
    <property type="match status" value="1"/>
</dbReference>
<feature type="domain" description="HTH hxlR-type" evidence="4">
    <location>
        <begin position="18"/>
        <end position="111"/>
    </location>
</feature>
<sequence>MRGVPQPGRPVRGSTTGRPLMAALDLLGRRWALRILWELGEGPVGARNLRERCDGMSSSVLYQRLRELLAAGLVHHRGDDDRYELTPVGRSLGAAIAPLEQWAGTWAASGH</sequence>
<dbReference type="AlphaFoldDB" id="A0A3N1GU26"/>
<dbReference type="SUPFAM" id="SSF46785">
    <property type="entry name" value="Winged helix' DNA-binding domain"/>
    <property type="match status" value="1"/>
</dbReference>
<evidence type="ECO:0000256" key="1">
    <source>
        <dbReference type="ARBA" id="ARBA00023015"/>
    </source>
</evidence>
<dbReference type="Gene3D" id="1.10.10.10">
    <property type="entry name" value="Winged helix-like DNA-binding domain superfamily/Winged helix DNA-binding domain"/>
    <property type="match status" value="1"/>
</dbReference>
<reference evidence="5 6" key="1">
    <citation type="submission" date="2018-11" db="EMBL/GenBank/DDBJ databases">
        <title>Sequencing the genomes of 1000 actinobacteria strains.</title>
        <authorList>
            <person name="Klenk H.-P."/>
        </authorList>
    </citation>
    <scope>NUCLEOTIDE SEQUENCE [LARGE SCALE GENOMIC DNA]</scope>
    <source>
        <strain evidence="5 6">DSM 43634</strain>
    </source>
</reference>
<evidence type="ECO:0000313" key="6">
    <source>
        <dbReference type="Proteomes" id="UP000271683"/>
    </source>
</evidence>
<dbReference type="Pfam" id="PF01638">
    <property type="entry name" value="HxlR"/>
    <property type="match status" value="1"/>
</dbReference>
<name>A0A3N1GU26_9ACTN</name>
<dbReference type="InterPro" id="IPR002577">
    <property type="entry name" value="HTH_HxlR"/>
</dbReference>
<evidence type="ECO:0000256" key="2">
    <source>
        <dbReference type="ARBA" id="ARBA00023125"/>
    </source>
</evidence>
<evidence type="ECO:0000259" key="4">
    <source>
        <dbReference type="PROSITE" id="PS51118"/>
    </source>
</evidence>
<dbReference type="CDD" id="cd00090">
    <property type="entry name" value="HTH_ARSR"/>
    <property type="match status" value="1"/>
</dbReference>
<dbReference type="PANTHER" id="PTHR33204">
    <property type="entry name" value="TRANSCRIPTIONAL REGULATOR, MARR FAMILY"/>
    <property type="match status" value="1"/>
</dbReference>
<dbReference type="GO" id="GO:0003677">
    <property type="term" value="F:DNA binding"/>
    <property type="evidence" value="ECO:0007669"/>
    <property type="project" value="UniProtKB-KW"/>
</dbReference>
<keyword evidence="2" id="KW-0238">DNA-binding</keyword>
<dbReference type="EMBL" id="RJKL01000001">
    <property type="protein sequence ID" value="ROP33708.1"/>
    <property type="molecule type" value="Genomic_DNA"/>
</dbReference>
<evidence type="ECO:0000313" key="5">
    <source>
        <dbReference type="EMBL" id="ROP33708.1"/>
    </source>
</evidence>
<protein>
    <submittedName>
        <fullName evidence="5">HxlR family transcriptional regulator</fullName>
    </submittedName>
</protein>
<keyword evidence="1" id="KW-0805">Transcription regulation</keyword>
<keyword evidence="3" id="KW-0804">Transcription</keyword>
<accession>A0A3N1GU26</accession>